<dbReference type="OrthoDB" id="9802491at2"/>
<sequence>MARSAWRWKFFPKLNSSSSIIILMDIQMPEVDGLSVIKQLRAEAQFQQTPIIVLSALAMKGDRERCLAAGANAYMPKPLRMRSLIELMYDLLGL</sequence>
<feature type="domain" description="Response regulatory" evidence="4">
    <location>
        <begin position="1"/>
        <end position="92"/>
    </location>
</feature>
<organism evidence="5 6">
    <name type="scientific">Candidatus Viridilinea mediisalina</name>
    <dbReference type="NCBI Taxonomy" id="2024553"/>
    <lineage>
        <taxon>Bacteria</taxon>
        <taxon>Bacillati</taxon>
        <taxon>Chloroflexota</taxon>
        <taxon>Chloroflexia</taxon>
        <taxon>Chloroflexales</taxon>
        <taxon>Chloroflexineae</taxon>
        <taxon>Oscillochloridaceae</taxon>
        <taxon>Candidatus Viridilinea</taxon>
    </lineage>
</organism>
<dbReference type="Gene3D" id="3.40.50.2300">
    <property type="match status" value="1"/>
</dbReference>
<dbReference type="PANTHER" id="PTHR45339:SF1">
    <property type="entry name" value="HYBRID SIGNAL TRANSDUCTION HISTIDINE KINASE J"/>
    <property type="match status" value="1"/>
</dbReference>
<dbReference type="GO" id="GO:0000160">
    <property type="term" value="P:phosphorelay signal transduction system"/>
    <property type="evidence" value="ECO:0007669"/>
    <property type="project" value="UniProtKB-KW"/>
</dbReference>
<accession>A0A2A6RGN4</accession>
<dbReference type="AlphaFoldDB" id="A0A2A6RGN4"/>
<keyword evidence="2" id="KW-0902">Two-component regulatory system</keyword>
<dbReference type="Proteomes" id="UP000220527">
    <property type="component" value="Unassembled WGS sequence"/>
</dbReference>
<name>A0A2A6RGN4_9CHLR</name>
<feature type="modified residue" description="4-aspartylphosphate" evidence="3">
    <location>
        <position position="25"/>
    </location>
</feature>
<evidence type="ECO:0000313" key="5">
    <source>
        <dbReference type="EMBL" id="PDW02182.1"/>
    </source>
</evidence>
<keyword evidence="1 3" id="KW-0597">Phosphoprotein</keyword>
<dbReference type="InterPro" id="IPR011006">
    <property type="entry name" value="CheY-like_superfamily"/>
</dbReference>
<protein>
    <recommendedName>
        <fullName evidence="4">Response regulatory domain-containing protein</fullName>
    </recommendedName>
</protein>
<evidence type="ECO:0000313" key="6">
    <source>
        <dbReference type="Proteomes" id="UP000220527"/>
    </source>
</evidence>
<keyword evidence="6" id="KW-1185">Reference proteome</keyword>
<evidence type="ECO:0000256" key="2">
    <source>
        <dbReference type="ARBA" id="ARBA00023012"/>
    </source>
</evidence>
<comment type="caution">
    <text evidence="5">The sequence shown here is derived from an EMBL/GenBank/DDBJ whole genome shotgun (WGS) entry which is preliminary data.</text>
</comment>
<dbReference type="InterPro" id="IPR001789">
    <property type="entry name" value="Sig_transdc_resp-reg_receiver"/>
</dbReference>
<evidence type="ECO:0000256" key="1">
    <source>
        <dbReference type="ARBA" id="ARBA00022553"/>
    </source>
</evidence>
<proteinExistence type="predicted"/>
<dbReference type="PANTHER" id="PTHR45339">
    <property type="entry name" value="HYBRID SIGNAL TRANSDUCTION HISTIDINE KINASE J"/>
    <property type="match status" value="1"/>
</dbReference>
<dbReference type="PROSITE" id="PS50110">
    <property type="entry name" value="RESPONSE_REGULATORY"/>
    <property type="match status" value="1"/>
</dbReference>
<gene>
    <name evidence="5" type="ORF">CJ255_15340</name>
</gene>
<reference evidence="6" key="1">
    <citation type="submission" date="2017-08" db="EMBL/GenBank/DDBJ databases">
        <authorList>
            <person name="Grouzdev D.S."/>
            <person name="Gaisin V.A."/>
            <person name="Rysina M.S."/>
            <person name="Gorlenko V.M."/>
        </authorList>
    </citation>
    <scope>NUCLEOTIDE SEQUENCE [LARGE SCALE GENOMIC DNA]</scope>
    <source>
        <strain evidence="6">Kir15-3F</strain>
    </source>
</reference>
<dbReference type="Pfam" id="PF00072">
    <property type="entry name" value="Response_reg"/>
    <property type="match status" value="1"/>
</dbReference>
<evidence type="ECO:0000259" key="4">
    <source>
        <dbReference type="PROSITE" id="PS50110"/>
    </source>
</evidence>
<evidence type="ECO:0000256" key="3">
    <source>
        <dbReference type="PROSITE-ProRule" id="PRU00169"/>
    </source>
</evidence>
<dbReference type="SMART" id="SM00448">
    <property type="entry name" value="REC"/>
    <property type="match status" value="1"/>
</dbReference>
<dbReference type="SUPFAM" id="SSF52172">
    <property type="entry name" value="CheY-like"/>
    <property type="match status" value="1"/>
</dbReference>
<dbReference type="EMBL" id="NQWI01000083">
    <property type="protein sequence ID" value="PDW02182.1"/>
    <property type="molecule type" value="Genomic_DNA"/>
</dbReference>